<sequence length="171" mass="19289">MQVTTDGKPKMIDIVDCTGGGDVETTKIVKPTEQDGKKVIEGLSGRKLILGDWANPSDEYRVGIKRAYELFPTDLTKRIKSERRQNYIKKQSHLLSQAQTRLAEFTKKQDTKDDLEKSELEARIETLKSFNTSYEDPGVILDCVVFFDGKDWRAVIDINEDGDLTGIGIFA</sequence>
<evidence type="ECO:0000313" key="1">
    <source>
        <dbReference type="EMBL" id="GAA5800119.1"/>
    </source>
</evidence>
<dbReference type="Proteomes" id="UP001476247">
    <property type="component" value="Unassembled WGS sequence"/>
</dbReference>
<reference evidence="1 2" key="1">
    <citation type="submission" date="2024-04" db="EMBL/GenBank/DDBJ databases">
        <title>genome sequences of Mucor flavus KT1a and Helicostylum pulchrum KT1b strains isolation_sourced from the surface of a dry-aged beef.</title>
        <authorList>
            <person name="Toyotome T."/>
            <person name="Hosono M."/>
            <person name="Torimaru M."/>
            <person name="Fukuda K."/>
            <person name="Mikami N."/>
        </authorList>
    </citation>
    <scope>NUCLEOTIDE SEQUENCE [LARGE SCALE GENOMIC DNA]</scope>
    <source>
        <strain evidence="1 2">KT1b</strain>
    </source>
</reference>
<name>A0ABP9XZE4_9FUNG</name>
<accession>A0ABP9XZE4</accession>
<proteinExistence type="predicted"/>
<keyword evidence="2" id="KW-1185">Reference proteome</keyword>
<gene>
    <name evidence="1" type="ORF">HPULCUR_005542</name>
</gene>
<dbReference type="EMBL" id="BAABUJ010000014">
    <property type="protein sequence ID" value="GAA5800119.1"/>
    <property type="molecule type" value="Genomic_DNA"/>
</dbReference>
<dbReference type="Gene3D" id="2.20.25.690">
    <property type="match status" value="2"/>
</dbReference>
<organism evidence="1 2">
    <name type="scientific">Helicostylum pulchrum</name>
    <dbReference type="NCBI Taxonomy" id="562976"/>
    <lineage>
        <taxon>Eukaryota</taxon>
        <taxon>Fungi</taxon>
        <taxon>Fungi incertae sedis</taxon>
        <taxon>Mucoromycota</taxon>
        <taxon>Mucoromycotina</taxon>
        <taxon>Mucoromycetes</taxon>
        <taxon>Mucorales</taxon>
        <taxon>Mucorineae</taxon>
        <taxon>Mucoraceae</taxon>
        <taxon>Helicostylum</taxon>
    </lineage>
</organism>
<evidence type="ECO:0000313" key="2">
    <source>
        <dbReference type="Proteomes" id="UP001476247"/>
    </source>
</evidence>
<comment type="caution">
    <text evidence="1">The sequence shown here is derived from an EMBL/GenBank/DDBJ whole genome shotgun (WGS) entry which is preliminary data.</text>
</comment>
<protein>
    <submittedName>
        <fullName evidence="1">Uncharacterized protein</fullName>
    </submittedName>
</protein>